<dbReference type="SMART" id="SM00271">
    <property type="entry name" value="DnaJ"/>
    <property type="match status" value="1"/>
</dbReference>
<keyword evidence="2 4" id="KW-0863">Zinc-finger</keyword>
<evidence type="ECO:0000256" key="4">
    <source>
        <dbReference type="PROSITE-ProRule" id="PRU00042"/>
    </source>
</evidence>
<feature type="region of interest" description="Disordered" evidence="5">
    <location>
        <begin position="273"/>
        <end position="296"/>
    </location>
</feature>
<reference evidence="8" key="1">
    <citation type="journal article" date="2020" name="Fungal Divers.">
        <title>Resolving the Mortierellaceae phylogeny through synthesis of multi-gene phylogenetics and phylogenomics.</title>
        <authorList>
            <person name="Vandepol N."/>
            <person name="Liber J."/>
            <person name="Desiro A."/>
            <person name="Na H."/>
            <person name="Kennedy M."/>
            <person name="Barry K."/>
            <person name="Grigoriev I.V."/>
            <person name="Miller A.N."/>
            <person name="O'Donnell K."/>
            <person name="Stajich J.E."/>
            <person name="Bonito G."/>
        </authorList>
    </citation>
    <scope>NUCLEOTIDE SEQUENCE</scope>
    <source>
        <strain evidence="8">BC1065</strain>
    </source>
</reference>
<dbReference type="Pfam" id="PF00226">
    <property type="entry name" value="DnaJ"/>
    <property type="match status" value="1"/>
</dbReference>
<dbReference type="PROSITE" id="PS00028">
    <property type="entry name" value="ZINC_FINGER_C2H2_1"/>
    <property type="match status" value="1"/>
</dbReference>
<keyword evidence="3" id="KW-0862">Zinc</keyword>
<dbReference type="PROSITE" id="PS00636">
    <property type="entry name" value="DNAJ_1"/>
    <property type="match status" value="1"/>
</dbReference>
<dbReference type="OrthoDB" id="5894at2759"/>
<feature type="domain" description="J" evidence="6">
    <location>
        <begin position="4"/>
        <end position="70"/>
    </location>
</feature>
<dbReference type="InterPro" id="IPR001623">
    <property type="entry name" value="DnaJ_domain"/>
</dbReference>
<dbReference type="Gene3D" id="3.30.160.60">
    <property type="entry name" value="Classic Zinc Finger"/>
    <property type="match status" value="1"/>
</dbReference>
<evidence type="ECO:0000256" key="5">
    <source>
        <dbReference type="SAM" id="MobiDB-lite"/>
    </source>
</evidence>
<dbReference type="GO" id="GO:0003676">
    <property type="term" value="F:nucleic acid binding"/>
    <property type="evidence" value="ECO:0007669"/>
    <property type="project" value="InterPro"/>
</dbReference>
<dbReference type="Gene3D" id="1.10.287.110">
    <property type="entry name" value="DnaJ domain"/>
    <property type="match status" value="1"/>
</dbReference>
<protein>
    <recommendedName>
        <fullName evidence="10">DnaJ-domain-containing protein</fullName>
    </recommendedName>
</protein>
<dbReference type="PROSITE" id="PS50076">
    <property type="entry name" value="DNAJ_2"/>
    <property type="match status" value="1"/>
</dbReference>
<feature type="domain" description="C2H2-type" evidence="7">
    <location>
        <begin position="303"/>
        <end position="327"/>
    </location>
</feature>
<dbReference type="SMART" id="SM00451">
    <property type="entry name" value="ZnF_U1"/>
    <property type="match status" value="2"/>
</dbReference>
<dbReference type="InterPro" id="IPR036236">
    <property type="entry name" value="Znf_C2H2_sf"/>
</dbReference>
<dbReference type="Proteomes" id="UP000807716">
    <property type="component" value="Unassembled WGS sequence"/>
</dbReference>
<name>A0A9P6Q1G7_9FUNG</name>
<dbReference type="InterPro" id="IPR013087">
    <property type="entry name" value="Znf_C2H2_type"/>
</dbReference>
<dbReference type="Pfam" id="PF21884">
    <property type="entry name" value="ZUO1-like_ZHD"/>
    <property type="match status" value="1"/>
</dbReference>
<dbReference type="GO" id="GO:0008270">
    <property type="term" value="F:zinc ion binding"/>
    <property type="evidence" value="ECO:0007669"/>
    <property type="project" value="UniProtKB-KW"/>
</dbReference>
<dbReference type="PROSITE" id="PS50157">
    <property type="entry name" value="ZINC_FINGER_C2H2_2"/>
    <property type="match status" value="1"/>
</dbReference>
<evidence type="ECO:0000256" key="3">
    <source>
        <dbReference type="ARBA" id="ARBA00022833"/>
    </source>
</evidence>
<dbReference type="InterPro" id="IPR022755">
    <property type="entry name" value="Znf_C2H2_jaz"/>
</dbReference>
<accession>A0A9P6Q1G7</accession>
<dbReference type="SUPFAM" id="SSF57667">
    <property type="entry name" value="beta-beta-alpha zinc fingers"/>
    <property type="match status" value="1"/>
</dbReference>
<dbReference type="SMART" id="SM00355">
    <property type="entry name" value="ZnF_C2H2"/>
    <property type="match status" value="2"/>
</dbReference>
<feature type="compositionally biased region" description="Acidic residues" evidence="5">
    <location>
        <begin position="278"/>
        <end position="296"/>
    </location>
</feature>
<comment type="caution">
    <text evidence="8">The sequence shown here is derived from an EMBL/GenBank/DDBJ whole genome shotgun (WGS) entry which is preliminary data.</text>
</comment>
<evidence type="ECO:0008006" key="10">
    <source>
        <dbReference type="Google" id="ProtNLM"/>
    </source>
</evidence>
<feature type="region of interest" description="Disordered" evidence="5">
    <location>
        <begin position="529"/>
        <end position="555"/>
    </location>
</feature>
<dbReference type="PRINTS" id="PR00625">
    <property type="entry name" value="JDOMAIN"/>
</dbReference>
<dbReference type="GO" id="GO:0005737">
    <property type="term" value="C:cytoplasm"/>
    <property type="evidence" value="ECO:0007669"/>
    <property type="project" value="TreeGrafter"/>
</dbReference>
<feature type="compositionally biased region" description="Acidic residues" evidence="5">
    <location>
        <begin position="382"/>
        <end position="392"/>
    </location>
</feature>
<feature type="region of interest" description="Disordered" evidence="5">
    <location>
        <begin position="442"/>
        <end position="494"/>
    </location>
</feature>
<evidence type="ECO:0000256" key="1">
    <source>
        <dbReference type="ARBA" id="ARBA00022723"/>
    </source>
</evidence>
<dbReference type="PANTHER" id="PTHR44029:SF1">
    <property type="entry name" value="DNAJ HOMOLOG SUBFAMILY C MEMBER 21"/>
    <property type="match status" value="1"/>
</dbReference>
<dbReference type="InterPro" id="IPR051964">
    <property type="entry name" value="Chaperone_stress_response"/>
</dbReference>
<dbReference type="AlphaFoldDB" id="A0A9P6Q1G7"/>
<proteinExistence type="predicted"/>
<dbReference type="Pfam" id="PF12171">
    <property type="entry name" value="zf-C2H2_jaz"/>
    <property type="match status" value="1"/>
</dbReference>
<evidence type="ECO:0000259" key="7">
    <source>
        <dbReference type="PROSITE" id="PS50157"/>
    </source>
</evidence>
<organism evidence="8 9">
    <name type="scientific">Actinomortierella ambigua</name>
    <dbReference type="NCBI Taxonomy" id="1343610"/>
    <lineage>
        <taxon>Eukaryota</taxon>
        <taxon>Fungi</taxon>
        <taxon>Fungi incertae sedis</taxon>
        <taxon>Mucoromycota</taxon>
        <taxon>Mortierellomycotina</taxon>
        <taxon>Mortierellomycetes</taxon>
        <taxon>Mortierellales</taxon>
        <taxon>Mortierellaceae</taxon>
        <taxon>Actinomortierella</taxon>
    </lineage>
</organism>
<feature type="compositionally biased region" description="Acidic residues" evidence="5">
    <location>
        <begin position="361"/>
        <end position="370"/>
    </location>
</feature>
<dbReference type="SUPFAM" id="SSF46565">
    <property type="entry name" value="Chaperone J-domain"/>
    <property type="match status" value="1"/>
</dbReference>
<dbReference type="EMBL" id="JAAAJB010000386">
    <property type="protein sequence ID" value="KAG0256908.1"/>
    <property type="molecule type" value="Genomic_DNA"/>
</dbReference>
<dbReference type="InterPro" id="IPR018253">
    <property type="entry name" value="DnaJ_domain_CS"/>
</dbReference>
<evidence type="ECO:0000313" key="9">
    <source>
        <dbReference type="Proteomes" id="UP000807716"/>
    </source>
</evidence>
<dbReference type="InterPro" id="IPR054076">
    <property type="entry name" value="ZUO1-like_ZHD"/>
</dbReference>
<feature type="compositionally biased region" description="Basic residues" evidence="5">
    <location>
        <begin position="399"/>
        <end position="410"/>
    </location>
</feature>
<dbReference type="InterPro" id="IPR003604">
    <property type="entry name" value="Matrin/U1-like-C_Znf_C2H2"/>
</dbReference>
<gene>
    <name evidence="8" type="ORF">DFQ27_005423</name>
</gene>
<evidence type="ECO:0000259" key="6">
    <source>
        <dbReference type="PROSITE" id="PS50076"/>
    </source>
</evidence>
<sequence>MRICHYVILGVERTSSETDIKKAYRRKALEWHPDKNHHRTEEATKHFALIAEAYEVLMDPQERAWYDSHRDAILRGDERGGDQSETVAGTTAADLLKFYSGSAYKGFKDTSTGFFAVYRNLFQKLAEEEQEAVELAGNGDGGANYPSFGGSASPYESTTGEADVKQFYNAWLKFSTAKSFAWCDKYRLSEAPDRRVRRVMEKENKKLRDAARKEFNDTVLSLAAYIRKRDPRYATYVEEQKQKQEAIQAEVKARAGREKERLRALAAEFQEQAWARADEEEEEEDDEGDEDGEEIEEEFEHAYECILCDKYFKSERAWKNHEKSKKHLKAVEELREEMIDDENALASGNMWSLDDTEDALQAEDGVEDDDNNNRPAQTLQQENEEEEQEEEAPSLPALKSKKNKNKKKKTMAAVGNDLFAEDDLEQLEQDGLADLLDSVRLSTRPKGVSAASILDDADMNTPGSSAPMSRAESPEHAETPKAKLSGKAKKKARQELAAQKALTCNVCQQEHKTRNELFAHIKTTGHALAPGMEGFESDEEAASGKGGKNKKGRRK</sequence>
<evidence type="ECO:0000313" key="8">
    <source>
        <dbReference type="EMBL" id="KAG0256908.1"/>
    </source>
</evidence>
<dbReference type="PANTHER" id="PTHR44029">
    <property type="entry name" value="DNAJ HOMOLOG SUBFAMILY C MEMBER 21"/>
    <property type="match status" value="1"/>
</dbReference>
<feature type="compositionally biased region" description="Basic and acidic residues" evidence="5">
    <location>
        <begin position="472"/>
        <end position="481"/>
    </location>
</feature>
<evidence type="ECO:0000256" key="2">
    <source>
        <dbReference type="ARBA" id="ARBA00022771"/>
    </source>
</evidence>
<feature type="region of interest" description="Disordered" evidence="5">
    <location>
        <begin position="361"/>
        <end position="410"/>
    </location>
</feature>
<dbReference type="InterPro" id="IPR036869">
    <property type="entry name" value="J_dom_sf"/>
</dbReference>
<keyword evidence="9" id="KW-1185">Reference proteome</keyword>
<dbReference type="CDD" id="cd06257">
    <property type="entry name" value="DnaJ"/>
    <property type="match status" value="1"/>
</dbReference>
<keyword evidence="1" id="KW-0479">Metal-binding</keyword>